<comment type="similarity">
    <text evidence="1">Belongs to the Gfo/Idh/MocA family.</text>
</comment>
<dbReference type="GO" id="GO:0016491">
    <property type="term" value="F:oxidoreductase activity"/>
    <property type="evidence" value="ECO:0007669"/>
    <property type="project" value="UniProtKB-KW"/>
</dbReference>
<sequence length="364" mass="39804">MNGNRTRVAVVGTGDWWGFHHARVFSGREDAELRAIVGRTEKRTVERARRFGVRPYLDVEEMIARERPDLISVCLPNEDHFATTRMLVEAGIPLLVEKPLVFSLEEADVLIAEAEAHRLFFAINFNHRYARPVRLAAAAIERGELGRLVFATWRFGGEAGTSRHPHANLIETQCHGFDMVEHLCGPIASVTAQMTGGPPYTTMAIAVRFASGAVGTLLGTYDSSYAYPGTHLLEINGTGGRILVEDTVRRYTYTPAGDETSRVWQAGYFNDADRGFHATFDRHVDEVLAALRAGDPPPVHARAGRRALALAHAVIRSYESGKRVDTAPSESLTAGSPDASPDTPSGGVRTTSPTTHDDWSGEVT</sequence>
<name>A0A5S4F6P4_9ACTN</name>
<dbReference type="AlphaFoldDB" id="A0A5S4F6P4"/>
<evidence type="ECO:0000313" key="7">
    <source>
        <dbReference type="Proteomes" id="UP000309128"/>
    </source>
</evidence>
<feature type="region of interest" description="Disordered" evidence="3">
    <location>
        <begin position="319"/>
        <end position="364"/>
    </location>
</feature>
<feature type="domain" description="Gfo/Idh/MocA-like oxidoreductase N-terminal" evidence="4">
    <location>
        <begin position="7"/>
        <end position="123"/>
    </location>
</feature>
<evidence type="ECO:0000313" key="6">
    <source>
        <dbReference type="EMBL" id="TMR12025.1"/>
    </source>
</evidence>
<dbReference type="Proteomes" id="UP000309128">
    <property type="component" value="Unassembled WGS sequence"/>
</dbReference>
<dbReference type="Gene3D" id="3.40.50.720">
    <property type="entry name" value="NAD(P)-binding Rossmann-like Domain"/>
    <property type="match status" value="1"/>
</dbReference>
<feature type="domain" description="Gfo/Idh/MocA-like oxidoreductase C-terminal" evidence="5">
    <location>
        <begin position="140"/>
        <end position="325"/>
    </location>
</feature>
<dbReference type="Pfam" id="PF01408">
    <property type="entry name" value="GFO_IDH_MocA"/>
    <property type="match status" value="1"/>
</dbReference>
<dbReference type="InterPro" id="IPR051317">
    <property type="entry name" value="Gfo/Idh/MocA_oxidoreduct"/>
</dbReference>
<dbReference type="InterPro" id="IPR000683">
    <property type="entry name" value="Gfo/Idh/MocA-like_OxRdtase_N"/>
</dbReference>
<dbReference type="OrthoDB" id="9815825at2"/>
<gene>
    <name evidence="6" type="ORF">ETD86_34005</name>
</gene>
<dbReference type="InterPro" id="IPR004104">
    <property type="entry name" value="Gfo/Idh/MocA-like_OxRdtase_C"/>
</dbReference>
<dbReference type="EMBL" id="VCKY01000143">
    <property type="protein sequence ID" value="TMR12025.1"/>
    <property type="molecule type" value="Genomic_DNA"/>
</dbReference>
<evidence type="ECO:0000256" key="3">
    <source>
        <dbReference type="SAM" id="MobiDB-lite"/>
    </source>
</evidence>
<keyword evidence="7" id="KW-1185">Reference proteome</keyword>
<feature type="compositionally biased region" description="Basic and acidic residues" evidence="3">
    <location>
        <begin position="355"/>
        <end position="364"/>
    </location>
</feature>
<dbReference type="InterPro" id="IPR036291">
    <property type="entry name" value="NAD(P)-bd_dom_sf"/>
</dbReference>
<reference evidence="6 7" key="1">
    <citation type="submission" date="2019-05" db="EMBL/GenBank/DDBJ databases">
        <title>Draft genome sequence of Nonomuraea turkmeniaca DSM 43926.</title>
        <authorList>
            <person name="Saricaoglu S."/>
            <person name="Isik K."/>
        </authorList>
    </citation>
    <scope>NUCLEOTIDE SEQUENCE [LARGE SCALE GENOMIC DNA]</scope>
    <source>
        <strain evidence="6 7">DSM 43926</strain>
    </source>
</reference>
<dbReference type="PANTHER" id="PTHR43708:SF5">
    <property type="entry name" value="CONSERVED EXPRESSED OXIDOREDUCTASE (EUROFUNG)-RELATED"/>
    <property type="match status" value="1"/>
</dbReference>
<dbReference type="GO" id="GO:0000166">
    <property type="term" value="F:nucleotide binding"/>
    <property type="evidence" value="ECO:0007669"/>
    <property type="project" value="InterPro"/>
</dbReference>
<dbReference type="Pfam" id="PF02894">
    <property type="entry name" value="GFO_IDH_MocA_C"/>
    <property type="match status" value="1"/>
</dbReference>
<dbReference type="Gene3D" id="3.30.360.10">
    <property type="entry name" value="Dihydrodipicolinate Reductase, domain 2"/>
    <property type="match status" value="1"/>
</dbReference>
<proteinExistence type="inferred from homology"/>
<accession>A0A5S4F6P4</accession>
<evidence type="ECO:0000259" key="5">
    <source>
        <dbReference type="Pfam" id="PF02894"/>
    </source>
</evidence>
<organism evidence="6 7">
    <name type="scientific">Nonomuraea turkmeniaca</name>
    <dbReference type="NCBI Taxonomy" id="103838"/>
    <lineage>
        <taxon>Bacteria</taxon>
        <taxon>Bacillati</taxon>
        <taxon>Actinomycetota</taxon>
        <taxon>Actinomycetes</taxon>
        <taxon>Streptosporangiales</taxon>
        <taxon>Streptosporangiaceae</taxon>
        <taxon>Nonomuraea</taxon>
    </lineage>
</organism>
<comment type="caution">
    <text evidence="6">The sequence shown here is derived from an EMBL/GenBank/DDBJ whole genome shotgun (WGS) entry which is preliminary data.</text>
</comment>
<evidence type="ECO:0000256" key="2">
    <source>
        <dbReference type="ARBA" id="ARBA00023002"/>
    </source>
</evidence>
<evidence type="ECO:0000256" key="1">
    <source>
        <dbReference type="ARBA" id="ARBA00010928"/>
    </source>
</evidence>
<protein>
    <submittedName>
        <fullName evidence="6">Gfo/Idh/MocA family oxidoreductase</fullName>
    </submittedName>
</protein>
<dbReference type="PANTHER" id="PTHR43708">
    <property type="entry name" value="CONSERVED EXPRESSED OXIDOREDUCTASE (EUROFUNG)"/>
    <property type="match status" value="1"/>
</dbReference>
<evidence type="ECO:0000259" key="4">
    <source>
        <dbReference type="Pfam" id="PF01408"/>
    </source>
</evidence>
<dbReference type="RefSeq" id="WP_138670741.1">
    <property type="nucleotide sequence ID" value="NZ_VCKY01000143.1"/>
</dbReference>
<keyword evidence="2" id="KW-0560">Oxidoreductase</keyword>
<dbReference type="SUPFAM" id="SSF51735">
    <property type="entry name" value="NAD(P)-binding Rossmann-fold domains"/>
    <property type="match status" value="1"/>
</dbReference>
<dbReference type="SUPFAM" id="SSF55347">
    <property type="entry name" value="Glyceraldehyde-3-phosphate dehydrogenase-like, C-terminal domain"/>
    <property type="match status" value="1"/>
</dbReference>